<comment type="caution">
    <text evidence="8">The sequence shown here is derived from an EMBL/GenBank/DDBJ whole genome shotgun (WGS) entry which is preliminary data.</text>
</comment>
<dbReference type="Pfam" id="PF13495">
    <property type="entry name" value="Phage_int_SAM_4"/>
    <property type="match status" value="1"/>
</dbReference>
<evidence type="ECO:0000256" key="2">
    <source>
        <dbReference type="ARBA" id="ARBA00023125"/>
    </source>
</evidence>
<dbReference type="EMBL" id="MVHG01000004">
    <property type="protein sequence ID" value="ORA20046.1"/>
    <property type="molecule type" value="Genomic_DNA"/>
</dbReference>
<dbReference type="InterPro" id="IPR010998">
    <property type="entry name" value="Integrase_recombinase_N"/>
</dbReference>
<dbReference type="InterPro" id="IPR011010">
    <property type="entry name" value="DNA_brk_join_enz"/>
</dbReference>
<evidence type="ECO:0000256" key="4">
    <source>
        <dbReference type="PROSITE-ProRule" id="PRU01248"/>
    </source>
</evidence>
<dbReference type="Proteomes" id="UP000192707">
    <property type="component" value="Unassembled WGS sequence"/>
</dbReference>
<feature type="compositionally biased region" description="Basic and acidic residues" evidence="5">
    <location>
        <begin position="283"/>
        <end position="300"/>
    </location>
</feature>
<accession>A0A1W9ZR89</accession>
<gene>
    <name evidence="8" type="ORF">BST14_02650</name>
</gene>
<dbReference type="AlphaFoldDB" id="A0A1W9ZR89"/>
<dbReference type="InterPro" id="IPR044068">
    <property type="entry name" value="CB"/>
</dbReference>
<evidence type="ECO:0008006" key="10">
    <source>
        <dbReference type="Google" id="ProtNLM"/>
    </source>
</evidence>
<protein>
    <recommendedName>
        <fullName evidence="10">Integrase</fullName>
    </recommendedName>
</protein>
<evidence type="ECO:0000256" key="3">
    <source>
        <dbReference type="ARBA" id="ARBA00023172"/>
    </source>
</evidence>
<keyword evidence="1" id="KW-0229">DNA integration</keyword>
<dbReference type="SUPFAM" id="SSF56349">
    <property type="entry name" value="DNA breaking-rejoining enzymes"/>
    <property type="match status" value="1"/>
</dbReference>
<evidence type="ECO:0000259" key="6">
    <source>
        <dbReference type="PROSITE" id="PS51898"/>
    </source>
</evidence>
<feature type="region of interest" description="Disordered" evidence="5">
    <location>
        <begin position="280"/>
        <end position="300"/>
    </location>
</feature>
<dbReference type="GO" id="GO:0003677">
    <property type="term" value="F:DNA binding"/>
    <property type="evidence" value="ECO:0007669"/>
    <property type="project" value="UniProtKB-UniRule"/>
</dbReference>
<dbReference type="InterPro" id="IPR004107">
    <property type="entry name" value="Integrase_SAM-like_N"/>
</dbReference>
<keyword evidence="3" id="KW-0233">DNA recombination</keyword>
<evidence type="ECO:0000256" key="5">
    <source>
        <dbReference type="SAM" id="MobiDB-lite"/>
    </source>
</evidence>
<dbReference type="RefSeq" id="WP_083063046.1">
    <property type="nucleotide sequence ID" value="NZ_MVHG01000004.1"/>
</dbReference>
<dbReference type="PANTHER" id="PTHR30349:SF87">
    <property type="entry name" value="TRANSPOSASE A"/>
    <property type="match status" value="1"/>
</dbReference>
<keyword evidence="9" id="KW-1185">Reference proteome</keyword>
<evidence type="ECO:0000313" key="9">
    <source>
        <dbReference type="Proteomes" id="UP000192707"/>
    </source>
</evidence>
<evidence type="ECO:0000259" key="7">
    <source>
        <dbReference type="PROSITE" id="PS51900"/>
    </source>
</evidence>
<dbReference type="Gene3D" id="1.10.443.10">
    <property type="entry name" value="Intergrase catalytic core"/>
    <property type="match status" value="1"/>
</dbReference>
<dbReference type="GO" id="GO:0006310">
    <property type="term" value="P:DNA recombination"/>
    <property type="evidence" value="ECO:0007669"/>
    <property type="project" value="UniProtKB-KW"/>
</dbReference>
<dbReference type="PANTHER" id="PTHR30349">
    <property type="entry name" value="PHAGE INTEGRASE-RELATED"/>
    <property type="match status" value="1"/>
</dbReference>
<dbReference type="Pfam" id="PF00589">
    <property type="entry name" value="Phage_integrase"/>
    <property type="match status" value="1"/>
</dbReference>
<sequence length="300" mass="34166">MSVSLESLRGSFYRSLRVEGKAERTQVLYGQSLTYLSRWMESQGIPADLENVTRENVLDWLDHLRQRGLTDGTIRTRWRGLRRFVNWLLAEEIISSDPLTKITVEKPEAKPVPVLTDEELSALIGACKGKSFNDRRDEAVIRLLIDCGMRVSELTGIDLDHLDLDAETVVVTGKGSRVRSAYFGAKTGQALDRYVRERGKHRHARNPALFLGERGRFTSDGVRERLKVRAEMAGLDPKAVFPHRFRHTNAHDFLLAGGQERDLKRLMGWRSDAMLERYGSSAADHRAREAARKLRRGDRV</sequence>
<dbReference type="InterPro" id="IPR013762">
    <property type="entry name" value="Integrase-like_cat_sf"/>
</dbReference>
<feature type="domain" description="Core-binding (CB)" evidence="7">
    <location>
        <begin position="3"/>
        <end position="89"/>
    </location>
</feature>
<evidence type="ECO:0000313" key="8">
    <source>
        <dbReference type="EMBL" id="ORA20046.1"/>
    </source>
</evidence>
<proteinExistence type="predicted"/>
<keyword evidence="2 4" id="KW-0238">DNA-binding</keyword>
<reference evidence="8 9" key="1">
    <citation type="submission" date="2016-12" db="EMBL/GenBank/DDBJ databases">
        <title>The new phylogeny of genus Mycobacterium.</title>
        <authorList>
            <person name="Tortoli E."/>
            <person name="Trovato A."/>
            <person name="Cirillo D.M."/>
        </authorList>
    </citation>
    <scope>NUCLEOTIDE SEQUENCE [LARGE SCALE GENOMIC DNA]</scope>
    <source>
        <strain evidence="8 9">DSM 45069</strain>
    </source>
</reference>
<dbReference type="PROSITE" id="PS51900">
    <property type="entry name" value="CB"/>
    <property type="match status" value="1"/>
</dbReference>
<dbReference type="GO" id="GO:0015074">
    <property type="term" value="P:DNA integration"/>
    <property type="evidence" value="ECO:0007669"/>
    <property type="project" value="UniProtKB-KW"/>
</dbReference>
<name>A0A1W9ZR89_MYCAI</name>
<feature type="domain" description="Tyr recombinase" evidence="6">
    <location>
        <begin position="110"/>
        <end position="291"/>
    </location>
</feature>
<organism evidence="8 9">
    <name type="scientific">Mycobacterium arosiense ATCC BAA-1401 = DSM 45069</name>
    <dbReference type="NCBI Taxonomy" id="1265311"/>
    <lineage>
        <taxon>Bacteria</taxon>
        <taxon>Bacillati</taxon>
        <taxon>Actinomycetota</taxon>
        <taxon>Actinomycetes</taxon>
        <taxon>Mycobacteriales</taxon>
        <taxon>Mycobacteriaceae</taxon>
        <taxon>Mycobacterium</taxon>
        <taxon>Mycobacterium avium complex (MAC)</taxon>
    </lineage>
</organism>
<dbReference type="InterPro" id="IPR002104">
    <property type="entry name" value="Integrase_catalytic"/>
</dbReference>
<dbReference type="InterPro" id="IPR050090">
    <property type="entry name" value="Tyrosine_recombinase_XerCD"/>
</dbReference>
<dbReference type="PROSITE" id="PS51898">
    <property type="entry name" value="TYR_RECOMBINASE"/>
    <property type="match status" value="1"/>
</dbReference>
<dbReference type="Gene3D" id="1.10.150.130">
    <property type="match status" value="1"/>
</dbReference>
<evidence type="ECO:0000256" key="1">
    <source>
        <dbReference type="ARBA" id="ARBA00022908"/>
    </source>
</evidence>